<evidence type="ECO:0000256" key="1">
    <source>
        <dbReference type="ARBA" id="ARBA00004651"/>
    </source>
</evidence>
<keyword evidence="4 9" id="KW-1003">Cell membrane</keyword>
<feature type="transmembrane region" description="Helical" evidence="9">
    <location>
        <begin position="55"/>
        <end position="77"/>
    </location>
</feature>
<evidence type="ECO:0000313" key="11">
    <source>
        <dbReference type="Proteomes" id="UP000294545"/>
    </source>
</evidence>
<sequence>MNQNMIIDLAREALMLVITISAPLLIVALVVGLVVSIFQAVTSIQEQTLAFVPKILGVFFTMMIILPWAITTLLEFVTRLYTNFNMYIIG</sequence>
<dbReference type="GO" id="GO:0005886">
    <property type="term" value="C:plasma membrane"/>
    <property type="evidence" value="ECO:0007669"/>
    <property type="project" value="UniProtKB-SubCell"/>
</dbReference>
<evidence type="ECO:0000256" key="3">
    <source>
        <dbReference type="ARBA" id="ARBA00021718"/>
    </source>
</evidence>
<dbReference type="EMBL" id="SMGQ01000011">
    <property type="protein sequence ID" value="TCK97906.1"/>
    <property type="molecule type" value="Genomic_DNA"/>
</dbReference>
<keyword evidence="8 9" id="KW-0975">Bacterial flagellum</keyword>
<dbReference type="GO" id="GO:0009306">
    <property type="term" value="P:protein secretion"/>
    <property type="evidence" value="ECO:0007669"/>
    <property type="project" value="InterPro"/>
</dbReference>
<evidence type="ECO:0000256" key="5">
    <source>
        <dbReference type="ARBA" id="ARBA00022692"/>
    </source>
</evidence>
<dbReference type="GO" id="GO:0009425">
    <property type="term" value="C:bacterial-type flagellum basal body"/>
    <property type="evidence" value="ECO:0007669"/>
    <property type="project" value="UniProtKB-SubCell"/>
</dbReference>
<dbReference type="GO" id="GO:0044780">
    <property type="term" value="P:bacterial-type flagellum assembly"/>
    <property type="evidence" value="ECO:0007669"/>
    <property type="project" value="InterPro"/>
</dbReference>
<keyword evidence="11" id="KW-1185">Reference proteome</keyword>
<dbReference type="PANTHER" id="PTHR34040">
    <property type="entry name" value="FLAGELLAR BIOSYNTHETIC PROTEIN FLIQ"/>
    <property type="match status" value="1"/>
</dbReference>
<evidence type="ECO:0000256" key="6">
    <source>
        <dbReference type="ARBA" id="ARBA00022989"/>
    </source>
</evidence>
<feature type="transmembrane region" description="Helical" evidence="9">
    <location>
        <begin position="12"/>
        <end position="35"/>
    </location>
</feature>
<comment type="similarity">
    <text evidence="2 9">Belongs to the FliQ/MopD/SpaQ family.</text>
</comment>
<dbReference type="OrthoDB" id="9806440at2"/>
<proteinExistence type="inferred from homology"/>
<organism evidence="10 11">
    <name type="scientific">Natranaerovirga hydrolytica</name>
    <dbReference type="NCBI Taxonomy" id="680378"/>
    <lineage>
        <taxon>Bacteria</taxon>
        <taxon>Bacillati</taxon>
        <taxon>Bacillota</taxon>
        <taxon>Clostridia</taxon>
        <taxon>Lachnospirales</taxon>
        <taxon>Natranaerovirgaceae</taxon>
        <taxon>Natranaerovirga</taxon>
    </lineage>
</organism>
<dbReference type="AlphaFoldDB" id="A0A4R1MXH2"/>
<keyword evidence="10" id="KW-0282">Flagellum</keyword>
<keyword evidence="5 9" id="KW-0812">Transmembrane</keyword>
<dbReference type="InterPro" id="IPR002191">
    <property type="entry name" value="Bac_export_3"/>
</dbReference>
<evidence type="ECO:0000256" key="9">
    <source>
        <dbReference type="RuleBase" id="RU364090"/>
    </source>
</evidence>
<keyword evidence="6 9" id="KW-1133">Transmembrane helix</keyword>
<comment type="function">
    <text evidence="9">Role in flagellar biosynthesis.</text>
</comment>
<evidence type="ECO:0000256" key="2">
    <source>
        <dbReference type="ARBA" id="ARBA00006156"/>
    </source>
</evidence>
<reference evidence="10 11" key="1">
    <citation type="submission" date="2019-03" db="EMBL/GenBank/DDBJ databases">
        <title>Genomic Encyclopedia of Type Strains, Phase IV (KMG-IV): sequencing the most valuable type-strain genomes for metagenomic binning, comparative biology and taxonomic classification.</title>
        <authorList>
            <person name="Goeker M."/>
        </authorList>
    </citation>
    <scope>NUCLEOTIDE SEQUENCE [LARGE SCALE GENOMIC DNA]</scope>
    <source>
        <strain evidence="10 11">DSM 24176</strain>
    </source>
</reference>
<comment type="subcellular location">
    <subcellularLocation>
        <location evidence="1 9">Cell membrane</location>
        <topology evidence="1">Multi-pass membrane protein</topology>
    </subcellularLocation>
    <subcellularLocation>
        <location evidence="9">Bacterial flagellum basal body</location>
    </subcellularLocation>
</comment>
<dbReference type="PANTHER" id="PTHR34040:SF2">
    <property type="entry name" value="FLAGELLAR BIOSYNTHETIC PROTEIN FLIQ"/>
    <property type="match status" value="1"/>
</dbReference>
<dbReference type="Proteomes" id="UP000294545">
    <property type="component" value="Unassembled WGS sequence"/>
</dbReference>
<evidence type="ECO:0000313" key="10">
    <source>
        <dbReference type="EMBL" id="TCK97906.1"/>
    </source>
</evidence>
<dbReference type="PRINTS" id="PR00952">
    <property type="entry name" value="TYPE3IMQPROT"/>
</dbReference>
<evidence type="ECO:0000256" key="7">
    <source>
        <dbReference type="ARBA" id="ARBA00023136"/>
    </source>
</evidence>
<keyword evidence="7 9" id="KW-0472">Membrane</keyword>
<dbReference type="NCBIfam" id="TIGR01402">
    <property type="entry name" value="fliQ"/>
    <property type="match status" value="1"/>
</dbReference>
<name>A0A4R1MXH2_9FIRM</name>
<keyword evidence="10" id="KW-0969">Cilium</keyword>
<dbReference type="Pfam" id="PF01313">
    <property type="entry name" value="Bac_export_3"/>
    <property type="match status" value="1"/>
</dbReference>
<dbReference type="RefSeq" id="WP_132279481.1">
    <property type="nucleotide sequence ID" value="NZ_SMGQ01000011.1"/>
</dbReference>
<evidence type="ECO:0000256" key="4">
    <source>
        <dbReference type="ARBA" id="ARBA00022475"/>
    </source>
</evidence>
<gene>
    <name evidence="9" type="primary">fliQ</name>
    <name evidence="10" type="ORF">EDC19_0308</name>
</gene>
<dbReference type="InterPro" id="IPR006305">
    <property type="entry name" value="FliQ"/>
</dbReference>
<protein>
    <recommendedName>
        <fullName evidence="3 9">Flagellar biosynthetic protein FliQ</fullName>
    </recommendedName>
</protein>
<dbReference type="PIRSF" id="PIRSF004669">
    <property type="entry name" value="FliQ"/>
    <property type="match status" value="1"/>
</dbReference>
<keyword evidence="10" id="KW-0966">Cell projection</keyword>
<evidence type="ECO:0000256" key="8">
    <source>
        <dbReference type="ARBA" id="ARBA00023143"/>
    </source>
</evidence>
<comment type="caution">
    <text evidence="10">The sequence shown here is derived from an EMBL/GenBank/DDBJ whole genome shotgun (WGS) entry which is preliminary data.</text>
</comment>
<accession>A0A4R1MXH2</accession>